<evidence type="ECO:0000313" key="3">
    <source>
        <dbReference type="Proteomes" id="UP001188597"/>
    </source>
</evidence>
<protein>
    <recommendedName>
        <fullName evidence="1">Transposase-associated domain-containing protein</fullName>
    </recommendedName>
</protein>
<proteinExistence type="predicted"/>
<organism evidence="2 3">
    <name type="scientific">Escallonia herrerae</name>
    <dbReference type="NCBI Taxonomy" id="1293975"/>
    <lineage>
        <taxon>Eukaryota</taxon>
        <taxon>Viridiplantae</taxon>
        <taxon>Streptophyta</taxon>
        <taxon>Embryophyta</taxon>
        <taxon>Tracheophyta</taxon>
        <taxon>Spermatophyta</taxon>
        <taxon>Magnoliopsida</taxon>
        <taxon>eudicotyledons</taxon>
        <taxon>Gunneridae</taxon>
        <taxon>Pentapetalae</taxon>
        <taxon>asterids</taxon>
        <taxon>campanulids</taxon>
        <taxon>Escalloniales</taxon>
        <taxon>Escalloniaceae</taxon>
        <taxon>Escallonia</taxon>
    </lineage>
</organism>
<sequence length="96" mass="11188">MDNNARIELLNVNMDKSWINIRNRLDPLYGKGADHFVKFASKDTPNATKILCPCTKCCNMRFLKKVDVAEHIVLYTLDFPWRIIIDFKFYSSTSRG</sequence>
<dbReference type="InterPro" id="IPR029480">
    <property type="entry name" value="Transpos_assoc"/>
</dbReference>
<dbReference type="AlphaFoldDB" id="A0AA88WEJ5"/>
<evidence type="ECO:0000313" key="2">
    <source>
        <dbReference type="EMBL" id="KAK3026336.1"/>
    </source>
</evidence>
<reference evidence="2" key="1">
    <citation type="submission" date="2022-12" db="EMBL/GenBank/DDBJ databases">
        <title>Draft genome assemblies for two species of Escallonia (Escalloniales).</title>
        <authorList>
            <person name="Chanderbali A."/>
            <person name="Dervinis C."/>
            <person name="Anghel I."/>
            <person name="Soltis D."/>
            <person name="Soltis P."/>
            <person name="Zapata F."/>
        </authorList>
    </citation>
    <scope>NUCLEOTIDE SEQUENCE</scope>
    <source>
        <strain evidence="2">UCBG64.0493</strain>
        <tissue evidence="2">Leaf</tissue>
    </source>
</reference>
<comment type="caution">
    <text evidence="2">The sequence shown here is derived from an EMBL/GenBank/DDBJ whole genome shotgun (WGS) entry which is preliminary data.</text>
</comment>
<accession>A0AA88WEJ5</accession>
<gene>
    <name evidence="2" type="ORF">RJ639_041385</name>
</gene>
<name>A0AA88WEJ5_9ASTE</name>
<dbReference type="EMBL" id="JAVXUP010000505">
    <property type="protein sequence ID" value="KAK3026336.1"/>
    <property type="molecule type" value="Genomic_DNA"/>
</dbReference>
<keyword evidence="3" id="KW-1185">Reference proteome</keyword>
<dbReference type="Pfam" id="PF13963">
    <property type="entry name" value="Transpos_assoc"/>
    <property type="match status" value="1"/>
</dbReference>
<evidence type="ECO:0000259" key="1">
    <source>
        <dbReference type="Pfam" id="PF13963"/>
    </source>
</evidence>
<feature type="domain" description="Transposase-associated" evidence="1">
    <location>
        <begin position="16"/>
        <end position="75"/>
    </location>
</feature>
<dbReference type="Proteomes" id="UP001188597">
    <property type="component" value="Unassembled WGS sequence"/>
</dbReference>